<name>A0A9P5TY64_9AGAR</name>
<proteinExistence type="predicted"/>
<evidence type="ECO:0008006" key="4">
    <source>
        <dbReference type="Google" id="ProtNLM"/>
    </source>
</evidence>
<dbReference type="EMBL" id="JADNRY010000339">
    <property type="protein sequence ID" value="KAF9058879.1"/>
    <property type="molecule type" value="Genomic_DNA"/>
</dbReference>
<sequence length="152" mass="17653">MHPTVRNLLRIFFSYLLVTCLLGAVCDHRESYSMHPHCPEPPLKSCCSLLVTCLLGVVFDQLRVSFRTHSLSGCFSKILSLSSRHLQPLDSIRPPLLLFQARPMSACWSKMLSLAHRHPDLPLIIFLEIRWRRMQRSLFQSIDLLHLYIQDK</sequence>
<organism evidence="2 3">
    <name type="scientific">Rhodocollybia butyracea</name>
    <dbReference type="NCBI Taxonomy" id="206335"/>
    <lineage>
        <taxon>Eukaryota</taxon>
        <taxon>Fungi</taxon>
        <taxon>Dikarya</taxon>
        <taxon>Basidiomycota</taxon>
        <taxon>Agaricomycotina</taxon>
        <taxon>Agaricomycetes</taxon>
        <taxon>Agaricomycetidae</taxon>
        <taxon>Agaricales</taxon>
        <taxon>Marasmiineae</taxon>
        <taxon>Omphalotaceae</taxon>
        <taxon>Rhodocollybia</taxon>
    </lineage>
</organism>
<gene>
    <name evidence="2" type="ORF">BDP27DRAFT_532970</name>
</gene>
<evidence type="ECO:0000313" key="3">
    <source>
        <dbReference type="Proteomes" id="UP000772434"/>
    </source>
</evidence>
<keyword evidence="3" id="KW-1185">Reference proteome</keyword>
<dbReference type="Proteomes" id="UP000772434">
    <property type="component" value="Unassembled WGS sequence"/>
</dbReference>
<accession>A0A9P5TY64</accession>
<evidence type="ECO:0000256" key="1">
    <source>
        <dbReference type="SAM" id="SignalP"/>
    </source>
</evidence>
<keyword evidence="1" id="KW-0732">Signal</keyword>
<feature type="signal peptide" evidence="1">
    <location>
        <begin position="1"/>
        <end position="23"/>
    </location>
</feature>
<feature type="chain" id="PRO_5040174557" description="Secreted protein" evidence="1">
    <location>
        <begin position="24"/>
        <end position="152"/>
    </location>
</feature>
<protein>
    <recommendedName>
        <fullName evidence="4">Secreted protein</fullName>
    </recommendedName>
</protein>
<evidence type="ECO:0000313" key="2">
    <source>
        <dbReference type="EMBL" id="KAF9058879.1"/>
    </source>
</evidence>
<reference evidence="2" key="1">
    <citation type="submission" date="2020-11" db="EMBL/GenBank/DDBJ databases">
        <authorList>
            <consortium name="DOE Joint Genome Institute"/>
            <person name="Ahrendt S."/>
            <person name="Riley R."/>
            <person name="Andreopoulos W."/>
            <person name="Labutti K."/>
            <person name="Pangilinan J."/>
            <person name="Ruiz-Duenas F.J."/>
            <person name="Barrasa J.M."/>
            <person name="Sanchez-Garcia M."/>
            <person name="Camarero S."/>
            <person name="Miyauchi S."/>
            <person name="Serrano A."/>
            <person name="Linde D."/>
            <person name="Babiker R."/>
            <person name="Drula E."/>
            <person name="Ayuso-Fernandez I."/>
            <person name="Pacheco R."/>
            <person name="Padilla G."/>
            <person name="Ferreira P."/>
            <person name="Barriuso J."/>
            <person name="Kellner H."/>
            <person name="Castanera R."/>
            <person name="Alfaro M."/>
            <person name="Ramirez L."/>
            <person name="Pisabarro A.G."/>
            <person name="Kuo A."/>
            <person name="Tritt A."/>
            <person name="Lipzen A."/>
            <person name="He G."/>
            <person name="Yan M."/>
            <person name="Ng V."/>
            <person name="Cullen D."/>
            <person name="Martin F."/>
            <person name="Rosso M.-N."/>
            <person name="Henrissat B."/>
            <person name="Hibbett D."/>
            <person name="Martinez A.T."/>
            <person name="Grigoriev I.V."/>
        </authorList>
    </citation>
    <scope>NUCLEOTIDE SEQUENCE</scope>
    <source>
        <strain evidence="2">AH 40177</strain>
    </source>
</reference>
<comment type="caution">
    <text evidence="2">The sequence shown here is derived from an EMBL/GenBank/DDBJ whole genome shotgun (WGS) entry which is preliminary data.</text>
</comment>
<dbReference type="AlphaFoldDB" id="A0A9P5TY64"/>